<evidence type="ECO:0000256" key="1">
    <source>
        <dbReference type="SAM" id="SignalP"/>
    </source>
</evidence>
<accession>A0ABN0NZN1</accession>
<dbReference type="EMBL" id="AWVH01000024">
    <property type="protein sequence ID" value="ERJ93535.1"/>
    <property type="molecule type" value="Genomic_DNA"/>
</dbReference>
<protein>
    <recommendedName>
        <fullName evidence="4">Lipoprotein</fullName>
    </recommendedName>
</protein>
<keyword evidence="1" id="KW-0732">Signal</keyword>
<feature type="signal peptide" evidence="1">
    <location>
        <begin position="1"/>
        <end position="21"/>
    </location>
</feature>
<evidence type="ECO:0000313" key="2">
    <source>
        <dbReference type="EMBL" id="ERJ93535.1"/>
    </source>
</evidence>
<name>A0ABN0NZN1_TRELE</name>
<dbReference type="PROSITE" id="PS51257">
    <property type="entry name" value="PROKAR_LIPOPROTEIN"/>
    <property type="match status" value="1"/>
</dbReference>
<dbReference type="Proteomes" id="UP000016649">
    <property type="component" value="Unassembled WGS sequence"/>
</dbReference>
<feature type="chain" id="PRO_5046490391" description="Lipoprotein" evidence="1">
    <location>
        <begin position="22"/>
        <end position="101"/>
    </location>
</feature>
<comment type="caution">
    <text evidence="2">The sequence shown here is derived from an EMBL/GenBank/DDBJ whole genome shotgun (WGS) entry which is preliminary data.</text>
</comment>
<proteinExistence type="predicted"/>
<dbReference type="RefSeq" id="WP_021687042.1">
    <property type="nucleotide sequence ID" value="NZ_KI260564.1"/>
</dbReference>
<evidence type="ECO:0008006" key="4">
    <source>
        <dbReference type="Google" id="ProtNLM"/>
    </source>
</evidence>
<evidence type="ECO:0000313" key="3">
    <source>
        <dbReference type="Proteomes" id="UP000016649"/>
    </source>
</evidence>
<gene>
    <name evidence="2" type="ORF">HMPREF9193_00824</name>
</gene>
<organism evidence="2 3">
    <name type="scientific">Treponema lecithinolyticum ATCC 700332</name>
    <dbReference type="NCBI Taxonomy" id="1321815"/>
    <lineage>
        <taxon>Bacteria</taxon>
        <taxon>Pseudomonadati</taxon>
        <taxon>Spirochaetota</taxon>
        <taxon>Spirochaetia</taxon>
        <taxon>Spirochaetales</taxon>
        <taxon>Treponemataceae</taxon>
        <taxon>Treponema</taxon>
    </lineage>
</organism>
<sequence>MKKHSVFVCAAVLIFAFSALAGCTGCTRKTAAQPAQYSLDGEPLLPQEGGYADTYVYANPLSSSWTKEECEMWFTAPEGSLLDQLKDSNDMMVHKILENAP</sequence>
<keyword evidence="3" id="KW-1185">Reference proteome</keyword>
<reference evidence="2 3" key="1">
    <citation type="submission" date="2013-08" db="EMBL/GenBank/DDBJ databases">
        <authorList>
            <person name="Weinstock G."/>
            <person name="Sodergren E."/>
            <person name="Wylie T."/>
            <person name="Fulton L."/>
            <person name="Fulton R."/>
            <person name="Fronick C."/>
            <person name="O'Laughlin M."/>
            <person name="Godfrey J."/>
            <person name="Miner T."/>
            <person name="Herter B."/>
            <person name="Appelbaum E."/>
            <person name="Cordes M."/>
            <person name="Lek S."/>
            <person name="Wollam A."/>
            <person name="Pepin K.H."/>
            <person name="Palsikar V.B."/>
            <person name="Mitreva M."/>
            <person name="Wilson R.K."/>
        </authorList>
    </citation>
    <scope>NUCLEOTIDE SEQUENCE [LARGE SCALE GENOMIC DNA]</scope>
    <source>
        <strain evidence="2 3">ATCC 700332</strain>
    </source>
</reference>